<evidence type="ECO:0000256" key="8">
    <source>
        <dbReference type="ARBA" id="ARBA00023237"/>
    </source>
</evidence>
<dbReference type="SUPFAM" id="SSF56935">
    <property type="entry name" value="Porins"/>
    <property type="match status" value="1"/>
</dbReference>
<evidence type="ECO:0000259" key="13">
    <source>
        <dbReference type="Pfam" id="PF00593"/>
    </source>
</evidence>
<dbReference type="Pfam" id="PF00593">
    <property type="entry name" value="TonB_dep_Rec_b-barrel"/>
    <property type="match status" value="1"/>
</dbReference>
<comment type="similarity">
    <text evidence="9 11">Belongs to the TonB-dependent receptor family.</text>
</comment>
<evidence type="ECO:0000256" key="4">
    <source>
        <dbReference type="ARBA" id="ARBA00022692"/>
    </source>
</evidence>
<dbReference type="RefSeq" id="WP_187569094.1">
    <property type="nucleotide sequence ID" value="NZ_CP060711.1"/>
</dbReference>
<dbReference type="EMBL" id="CP060711">
    <property type="protein sequence ID" value="QNN45328.1"/>
    <property type="molecule type" value="Genomic_DNA"/>
</dbReference>
<evidence type="ECO:0000256" key="1">
    <source>
        <dbReference type="ARBA" id="ARBA00004571"/>
    </source>
</evidence>
<name>A0A7G9QPQ3_9GAMM</name>
<dbReference type="CDD" id="cd01347">
    <property type="entry name" value="ligand_gated_channel"/>
    <property type="match status" value="1"/>
</dbReference>
<feature type="domain" description="TonB-dependent receptor plug" evidence="14">
    <location>
        <begin position="56"/>
        <end position="174"/>
    </location>
</feature>
<gene>
    <name evidence="15" type="ORF">H9L17_08760</name>
</gene>
<keyword evidence="3 9" id="KW-1134">Transmembrane beta strand</keyword>
<sequence length="906" mass="98195">MQVRKNVLTLSIVAVLGMAGTVHAQDQKPAAQEAKDLDKVVVTGIRGSQEKSLDVKRDASAHVEVVTAEDVGKLPAHNVADTLQRLPGVNISSSSADEGGFDEADRVSLRGTSPSLTQTLINGHSVGSADWFVLSQGNTVGRSVSYTLLPSELVSSVEVSKTSQAKVMEGGTVGSVNIKTRRPLEFADKITGEASIGAVRSDNADATDPQLSGLFNYRNDEGTFGVMVQAFKQKRHLSRQAQEIPGGFFQIGASDPVAATNPDLVGVWAPGLLGSTLFEQVRDRKGGLVSLQFKPTDNLTLGLEGFSSDMKANNYNRNFMLWGSSFARSQAPDAGYVVKNGVLTDATYTGVAGTDYAVYDMISREANAKTRYITFDADWQISDNLSAKFQAGTTKGEGSTDRQFIAEVTLANGGGASWTSHGNSAPLDWSVGGDITPAGVTSFGTWGNQQVIALDKEHWASLDFTRYFDGAVNSINFGAHWTNHKRDSISPEGASPGNIWAALQSGATAPYPGGFASGIGGDFPRDLWYFTPDALKDAIVNNSTWLSDDDSKNGRHNWGADWHVEEKNLAAYLQANFTGDSWSGNVGLRYVNIKQDILTYQSVSDIANADVSSLFAQGPGPVCGWGCPVWGGWKIMTYRNTYNKVLPSANFKYELADDKVFRLAASQTMTLPDYSALGASSWGSDLNLTGGGGNPNLKPVMSTNFDASYEWYFMPRGLLSASVYSMHLKDYVAFGVVDREMFSEQAQGLRTYHVSVPINVSGDVRGFELAYQQPLGDNVGLDANYTYADGKVNGFQWADGSDSLVGTSKNTYNLGVWFENDRFGARVSYTYRSAFLIGLSGANPFYQADYGSVSASLNYKATDWLNISLDAMNLNNPSLYYYQSPTIPTAFYSNGRQYYLNFRFKF</sequence>
<evidence type="ECO:0000259" key="14">
    <source>
        <dbReference type="Pfam" id="PF07715"/>
    </source>
</evidence>
<proteinExistence type="inferred from homology"/>
<accession>A0A7G9QPQ3</accession>
<dbReference type="InterPro" id="IPR037066">
    <property type="entry name" value="Plug_dom_sf"/>
</dbReference>
<feature type="domain" description="TonB-dependent receptor-like beta-barrel" evidence="13">
    <location>
        <begin position="412"/>
        <end position="874"/>
    </location>
</feature>
<dbReference type="InterPro" id="IPR010917">
    <property type="entry name" value="TonB_rcpt_CS"/>
</dbReference>
<dbReference type="GO" id="GO:0009279">
    <property type="term" value="C:cell outer membrane"/>
    <property type="evidence" value="ECO:0007669"/>
    <property type="project" value="UniProtKB-SubCell"/>
</dbReference>
<dbReference type="InterPro" id="IPR000531">
    <property type="entry name" value="Beta-barrel_TonB"/>
</dbReference>
<dbReference type="Proteomes" id="UP000515977">
    <property type="component" value="Chromosome"/>
</dbReference>
<keyword evidence="8 9" id="KW-0998">Cell outer membrane</keyword>
<evidence type="ECO:0000256" key="7">
    <source>
        <dbReference type="ARBA" id="ARBA00023136"/>
    </source>
</evidence>
<keyword evidence="2 9" id="KW-0813">Transport</keyword>
<evidence type="ECO:0000256" key="11">
    <source>
        <dbReference type="RuleBase" id="RU003357"/>
    </source>
</evidence>
<evidence type="ECO:0000313" key="16">
    <source>
        <dbReference type="Proteomes" id="UP000515977"/>
    </source>
</evidence>
<dbReference type="AlphaFoldDB" id="A0A7G9QPQ3"/>
<dbReference type="Pfam" id="PF07715">
    <property type="entry name" value="Plug"/>
    <property type="match status" value="1"/>
</dbReference>
<dbReference type="PANTHER" id="PTHR40980">
    <property type="entry name" value="PLUG DOMAIN-CONTAINING PROTEIN"/>
    <property type="match status" value="1"/>
</dbReference>
<protein>
    <submittedName>
        <fullName evidence="15">TonB-dependent receptor</fullName>
    </submittedName>
</protein>
<evidence type="ECO:0000256" key="12">
    <source>
        <dbReference type="SAM" id="SignalP"/>
    </source>
</evidence>
<evidence type="ECO:0000313" key="15">
    <source>
        <dbReference type="EMBL" id="QNN45328.1"/>
    </source>
</evidence>
<dbReference type="InterPro" id="IPR010104">
    <property type="entry name" value="TonB_rcpt_bac"/>
</dbReference>
<comment type="subcellular location">
    <subcellularLocation>
        <location evidence="1 9">Cell outer membrane</location>
        <topology evidence="1 9">Multi-pass membrane protein</topology>
    </subcellularLocation>
</comment>
<evidence type="ECO:0000256" key="6">
    <source>
        <dbReference type="ARBA" id="ARBA00023077"/>
    </source>
</evidence>
<keyword evidence="4 9" id="KW-0812">Transmembrane</keyword>
<feature type="signal peptide" evidence="12">
    <location>
        <begin position="1"/>
        <end position="24"/>
    </location>
</feature>
<dbReference type="InterPro" id="IPR012910">
    <property type="entry name" value="Plug_dom"/>
</dbReference>
<dbReference type="PANTHER" id="PTHR40980:SF3">
    <property type="entry name" value="TONB-DEPENDENT RECEPTOR-LIKE BETA-BARREL DOMAIN-CONTAINING PROTEIN"/>
    <property type="match status" value="1"/>
</dbReference>
<dbReference type="KEGG" id="tbv:H9L17_08760"/>
<dbReference type="InterPro" id="IPR039426">
    <property type="entry name" value="TonB-dep_rcpt-like"/>
</dbReference>
<dbReference type="Gene3D" id="2.170.130.10">
    <property type="entry name" value="TonB-dependent receptor, plug domain"/>
    <property type="match status" value="1"/>
</dbReference>
<keyword evidence="16" id="KW-1185">Reference proteome</keyword>
<evidence type="ECO:0000256" key="3">
    <source>
        <dbReference type="ARBA" id="ARBA00022452"/>
    </source>
</evidence>
<dbReference type="PROSITE" id="PS52016">
    <property type="entry name" value="TONB_DEPENDENT_REC_3"/>
    <property type="match status" value="1"/>
</dbReference>
<dbReference type="PROSITE" id="PS01156">
    <property type="entry name" value="TONB_DEPENDENT_REC_2"/>
    <property type="match status" value="1"/>
</dbReference>
<dbReference type="NCBIfam" id="TIGR01782">
    <property type="entry name" value="TonB-Xanth-Caul"/>
    <property type="match status" value="1"/>
</dbReference>
<evidence type="ECO:0000256" key="5">
    <source>
        <dbReference type="ARBA" id="ARBA00022729"/>
    </source>
</evidence>
<evidence type="ECO:0000256" key="10">
    <source>
        <dbReference type="PROSITE-ProRule" id="PRU10144"/>
    </source>
</evidence>
<feature type="short sequence motif" description="TonB C-terminal box" evidence="10">
    <location>
        <begin position="889"/>
        <end position="906"/>
    </location>
</feature>
<keyword evidence="5 12" id="KW-0732">Signal</keyword>
<keyword evidence="6 11" id="KW-0798">TonB box</keyword>
<keyword evidence="15" id="KW-0675">Receptor</keyword>
<reference evidence="15 16" key="1">
    <citation type="submission" date="2020-08" db="EMBL/GenBank/DDBJ databases">
        <title>Genome sequence of Thermomonas brevis KACC 16975T.</title>
        <authorList>
            <person name="Hyun D.-W."/>
            <person name="Bae J.-W."/>
        </authorList>
    </citation>
    <scope>NUCLEOTIDE SEQUENCE [LARGE SCALE GENOMIC DNA]</scope>
    <source>
        <strain evidence="15 16">KACC 16975</strain>
    </source>
</reference>
<feature type="chain" id="PRO_5028932266" evidence="12">
    <location>
        <begin position="25"/>
        <end position="906"/>
    </location>
</feature>
<evidence type="ECO:0000256" key="9">
    <source>
        <dbReference type="PROSITE-ProRule" id="PRU01360"/>
    </source>
</evidence>
<dbReference type="InterPro" id="IPR036942">
    <property type="entry name" value="Beta-barrel_TonB_sf"/>
</dbReference>
<evidence type="ECO:0000256" key="2">
    <source>
        <dbReference type="ARBA" id="ARBA00022448"/>
    </source>
</evidence>
<keyword evidence="7 9" id="KW-0472">Membrane</keyword>
<dbReference type="Gene3D" id="2.40.170.20">
    <property type="entry name" value="TonB-dependent receptor, beta-barrel domain"/>
    <property type="match status" value="1"/>
</dbReference>
<organism evidence="15 16">
    <name type="scientific">Thermomonas brevis</name>
    <dbReference type="NCBI Taxonomy" id="215691"/>
    <lineage>
        <taxon>Bacteria</taxon>
        <taxon>Pseudomonadati</taxon>
        <taxon>Pseudomonadota</taxon>
        <taxon>Gammaproteobacteria</taxon>
        <taxon>Lysobacterales</taxon>
        <taxon>Lysobacteraceae</taxon>
        <taxon>Thermomonas</taxon>
    </lineage>
</organism>